<sequence>MSEFKVLSKETITVNIKPGESLLIINKKKKLSPNSRITFEGENIIDIATKHAKRVDNSFMSLIKVYLTSLNPIRTIGKQCPEAISNYTGLSILESEVKLKEALNKLSCPDIDTLMKKFPFKLEAYEKQRLMFALAFLIKPKLIILDDTVFKMEPKIKSYILKELGKLRKENKTSLIFISKKLDIVNEGIDIIAIMYKGTVVEFAKKDLILTDPIHPYTKHLLNHKSTLDFTEEQPEIVDYVTNIVTTPRNDCSFCLNCKKASYDCVYMPPRIKTIGRERQVICNDA</sequence>
<dbReference type="InterPro" id="IPR003439">
    <property type="entry name" value="ABC_transporter-like_ATP-bd"/>
</dbReference>
<keyword evidence="6" id="KW-0547">Nucleotide-binding</keyword>
<dbReference type="RefSeq" id="WP_211142486.1">
    <property type="nucleotide sequence ID" value="NZ_JAEEGB010000010.1"/>
</dbReference>
<keyword evidence="9" id="KW-0472">Membrane</keyword>
<name>A0A934HXD9_9CLOT</name>
<evidence type="ECO:0000256" key="9">
    <source>
        <dbReference type="ARBA" id="ARBA00023136"/>
    </source>
</evidence>
<organism evidence="11 12">
    <name type="scientific">Clostridium aciditolerans</name>
    <dbReference type="NCBI Taxonomy" id="339861"/>
    <lineage>
        <taxon>Bacteria</taxon>
        <taxon>Bacillati</taxon>
        <taxon>Bacillota</taxon>
        <taxon>Clostridia</taxon>
        <taxon>Eubacteriales</taxon>
        <taxon>Clostridiaceae</taxon>
        <taxon>Clostridium</taxon>
    </lineage>
</organism>
<accession>A0A934HXD9</accession>
<keyword evidence="3" id="KW-0813">Transport</keyword>
<evidence type="ECO:0000256" key="3">
    <source>
        <dbReference type="ARBA" id="ARBA00022448"/>
    </source>
</evidence>
<evidence type="ECO:0000256" key="8">
    <source>
        <dbReference type="ARBA" id="ARBA00022967"/>
    </source>
</evidence>
<dbReference type="EMBL" id="JAEEGB010000010">
    <property type="protein sequence ID" value="MBI6873009.1"/>
    <property type="molecule type" value="Genomic_DNA"/>
</dbReference>
<keyword evidence="8" id="KW-1278">Translocase</keyword>
<dbReference type="GO" id="GO:0005524">
    <property type="term" value="F:ATP binding"/>
    <property type="evidence" value="ECO:0007669"/>
    <property type="project" value="UniProtKB-KW"/>
</dbReference>
<evidence type="ECO:0000256" key="4">
    <source>
        <dbReference type="ARBA" id="ARBA00022475"/>
    </source>
</evidence>
<dbReference type="Gene3D" id="3.40.50.300">
    <property type="entry name" value="P-loop containing nucleotide triphosphate hydrolases"/>
    <property type="match status" value="1"/>
</dbReference>
<evidence type="ECO:0000313" key="11">
    <source>
        <dbReference type="EMBL" id="MBI6873009.1"/>
    </source>
</evidence>
<dbReference type="Proteomes" id="UP000622687">
    <property type="component" value="Unassembled WGS sequence"/>
</dbReference>
<evidence type="ECO:0000256" key="1">
    <source>
        <dbReference type="ARBA" id="ARBA00004370"/>
    </source>
</evidence>
<evidence type="ECO:0000313" key="12">
    <source>
        <dbReference type="Proteomes" id="UP000622687"/>
    </source>
</evidence>
<evidence type="ECO:0000256" key="2">
    <source>
        <dbReference type="ARBA" id="ARBA00005417"/>
    </source>
</evidence>
<dbReference type="InterPro" id="IPR027417">
    <property type="entry name" value="P-loop_NTPase"/>
</dbReference>
<dbReference type="InterPro" id="IPR050388">
    <property type="entry name" value="ABC_Ni/Peptide_Import"/>
</dbReference>
<evidence type="ECO:0000256" key="7">
    <source>
        <dbReference type="ARBA" id="ARBA00022840"/>
    </source>
</evidence>
<keyword evidence="4" id="KW-1003">Cell membrane</keyword>
<dbReference type="Pfam" id="PF08352">
    <property type="entry name" value="oligo_HPY"/>
    <property type="match status" value="1"/>
</dbReference>
<dbReference type="SUPFAM" id="SSF52540">
    <property type="entry name" value="P-loop containing nucleoside triphosphate hydrolases"/>
    <property type="match status" value="1"/>
</dbReference>
<protein>
    <submittedName>
        <fullName evidence="11">ABC transporter ATP-binding protein</fullName>
    </submittedName>
</protein>
<comment type="subcellular location">
    <subcellularLocation>
        <location evidence="1">Membrane</location>
    </subcellularLocation>
</comment>
<keyword evidence="5" id="KW-0997">Cell inner membrane</keyword>
<evidence type="ECO:0000256" key="5">
    <source>
        <dbReference type="ARBA" id="ARBA00022519"/>
    </source>
</evidence>
<dbReference type="GO" id="GO:0016887">
    <property type="term" value="F:ATP hydrolysis activity"/>
    <property type="evidence" value="ECO:0007669"/>
    <property type="project" value="InterPro"/>
</dbReference>
<comment type="similarity">
    <text evidence="2">Belongs to the ABC transporter superfamily.</text>
</comment>
<evidence type="ECO:0000259" key="10">
    <source>
        <dbReference type="PROSITE" id="PS50893"/>
    </source>
</evidence>
<keyword evidence="12" id="KW-1185">Reference proteome</keyword>
<evidence type="ECO:0000256" key="6">
    <source>
        <dbReference type="ARBA" id="ARBA00022741"/>
    </source>
</evidence>
<reference evidence="11" key="1">
    <citation type="submission" date="2020-12" db="EMBL/GenBank/DDBJ databases">
        <title>Clostridium thailandense sp. nov., a novel acetogenic bacterium isolated from peat land soil in Thailand.</title>
        <authorList>
            <person name="Chaikitkaew S."/>
            <person name="Birkeland N.K."/>
        </authorList>
    </citation>
    <scope>NUCLEOTIDE SEQUENCE</scope>
    <source>
        <strain evidence="11">DSM 17425</strain>
    </source>
</reference>
<dbReference type="AlphaFoldDB" id="A0A934HXD9"/>
<gene>
    <name evidence="11" type="ORF">I6U51_09880</name>
</gene>
<dbReference type="PROSITE" id="PS50893">
    <property type="entry name" value="ABC_TRANSPORTER_2"/>
    <property type="match status" value="1"/>
</dbReference>
<dbReference type="PANTHER" id="PTHR43297">
    <property type="entry name" value="OLIGOPEPTIDE TRANSPORT ATP-BINDING PROTEIN APPD"/>
    <property type="match status" value="1"/>
</dbReference>
<feature type="domain" description="ABC transporter" evidence="10">
    <location>
        <begin position="7"/>
        <end position="222"/>
    </location>
</feature>
<comment type="caution">
    <text evidence="11">The sequence shown here is derived from an EMBL/GenBank/DDBJ whole genome shotgun (WGS) entry which is preliminary data.</text>
</comment>
<dbReference type="GO" id="GO:0015833">
    <property type="term" value="P:peptide transport"/>
    <property type="evidence" value="ECO:0007669"/>
    <property type="project" value="InterPro"/>
</dbReference>
<dbReference type="PANTHER" id="PTHR43297:SF14">
    <property type="entry name" value="ATPASE AAA-TYPE CORE DOMAIN-CONTAINING PROTEIN"/>
    <property type="match status" value="1"/>
</dbReference>
<proteinExistence type="inferred from homology"/>
<dbReference type="InterPro" id="IPR013563">
    <property type="entry name" value="Oligopep_ABC_C"/>
</dbReference>
<dbReference type="GO" id="GO:0016020">
    <property type="term" value="C:membrane"/>
    <property type="evidence" value="ECO:0007669"/>
    <property type="project" value="UniProtKB-SubCell"/>
</dbReference>
<keyword evidence="7 11" id="KW-0067">ATP-binding</keyword>
<dbReference type="NCBIfam" id="TIGR01727">
    <property type="entry name" value="oligo_HPY"/>
    <property type="match status" value="1"/>
</dbReference>